<dbReference type="Proteomes" id="UP000321577">
    <property type="component" value="Unassembled WGS sequence"/>
</dbReference>
<feature type="binding site" evidence="7 10">
    <location>
        <position position="116"/>
    </location>
    <ligand>
        <name>Mg(2+)</name>
        <dbReference type="ChEBI" id="CHEBI:18420"/>
    </ligand>
</feature>
<name>A0A512MG47_9BACT</name>
<evidence type="ECO:0000256" key="7">
    <source>
        <dbReference type="HAMAP-Rule" id="MF_00156"/>
    </source>
</evidence>
<evidence type="ECO:0000313" key="12">
    <source>
        <dbReference type="Proteomes" id="UP000321577"/>
    </source>
</evidence>
<dbReference type="PIRSF" id="PIRSF000388">
    <property type="entry name" value="Pantoate_hydroxy_MeTrfase"/>
    <property type="match status" value="1"/>
</dbReference>
<gene>
    <name evidence="7 11" type="primary">panB</name>
    <name evidence="11" type="ORF">BGE01nite_46220</name>
</gene>
<evidence type="ECO:0000256" key="3">
    <source>
        <dbReference type="ARBA" id="ARBA00011424"/>
    </source>
</evidence>
<dbReference type="GO" id="GO:0032259">
    <property type="term" value="P:methylation"/>
    <property type="evidence" value="ECO:0007669"/>
    <property type="project" value="UniProtKB-KW"/>
</dbReference>
<dbReference type="AlphaFoldDB" id="A0A512MG47"/>
<reference evidence="11 12" key="1">
    <citation type="submission" date="2019-07" db="EMBL/GenBank/DDBJ databases">
        <title>Whole genome shotgun sequence of Brevifollis gellanilyticus NBRC 108608.</title>
        <authorList>
            <person name="Hosoyama A."/>
            <person name="Uohara A."/>
            <person name="Ohji S."/>
            <person name="Ichikawa N."/>
        </authorList>
    </citation>
    <scope>NUCLEOTIDE SEQUENCE [LARGE SCALE GENOMIC DNA]</scope>
    <source>
        <strain evidence="11 12">NBRC 108608</strain>
    </source>
</reference>
<proteinExistence type="inferred from homology"/>
<evidence type="ECO:0000256" key="1">
    <source>
        <dbReference type="ARBA" id="ARBA00005033"/>
    </source>
</evidence>
<evidence type="ECO:0000256" key="6">
    <source>
        <dbReference type="ARBA" id="ARBA00056497"/>
    </source>
</evidence>
<dbReference type="GO" id="GO:0015940">
    <property type="term" value="P:pantothenate biosynthetic process"/>
    <property type="evidence" value="ECO:0007669"/>
    <property type="project" value="UniProtKB-UniRule"/>
</dbReference>
<feature type="binding site" evidence="7 9">
    <location>
        <begin position="47"/>
        <end position="48"/>
    </location>
    <ligand>
        <name>3-methyl-2-oxobutanoate</name>
        <dbReference type="ChEBI" id="CHEBI:11851"/>
    </ligand>
</feature>
<dbReference type="PANTHER" id="PTHR20881">
    <property type="entry name" value="3-METHYL-2-OXOBUTANOATE HYDROXYMETHYLTRANSFERASE"/>
    <property type="match status" value="1"/>
</dbReference>
<protein>
    <recommendedName>
        <fullName evidence="7">3-methyl-2-oxobutanoate hydroxymethyltransferase</fullName>
        <ecNumber evidence="7">2.1.2.11</ecNumber>
    </recommendedName>
    <alternativeName>
        <fullName evidence="7">Ketopantoate hydroxymethyltransferase</fullName>
        <shortName evidence="7">KPHMT</shortName>
    </alternativeName>
</protein>
<keyword evidence="4 7" id="KW-0566">Pantothenate biosynthesis</keyword>
<keyword evidence="11" id="KW-0489">Methyltransferase</keyword>
<evidence type="ECO:0000256" key="10">
    <source>
        <dbReference type="PIRSR" id="PIRSR000388-3"/>
    </source>
</evidence>
<dbReference type="FunFam" id="3.20.20.60:FF:000003">
    <property type="entry name" value="3-methyl-2-oxobutanoate hydroxymethyltransferase"/>
    <property type="match status" value="1"/>
</dbReference>
<dbReference type="Gene3D" id="3.20.20.60">
    <property type="entry name" value="Phosphoenolpyruvate-binding domains"/>
    <property type="match status" value="1"/>
</dbReference>
<feature type="binding site" evidence="7 10">
    <location>
        <position position="47"/>
    </location>
    <ligand>
        <name>Mg(2+)</name>
        <dbReference type="ChEBI" id="CHEBI:18420"/>
    </ligand>
</feature>
<dbReference type="EC" id="2.1.2.11" evidence="7"/>
<comment type="catalytic activity">
    <reaction evidence="7">
        <text>(6R)-5,10-methylene-5,6,7,8-tetrahydrofolate + 3-methyl-2-oxobutanoate + H2O = 2-dehydropantoate + (6S)-5,6,7,8-tetrahydrofolate</text>
        <dbReference type="Rhea" id="RHEA:11824"/>
        <dbReference type="ChEBI" id="CHEBI:11561"/>
        <dbReference type="ChEBI" id="CHEBI:11851"/>
        <dbReference type="ChEBI" id="CHEBI:15377"/>
        <dbReference type="ChEBI" id="CHEBI:15636"/>
        <dbReference type="ChEBI" id="CHEBI:57453"/>
        <dbReference type="EC" id="2.1.2.11"/>
    </reaction>
</comment>
<dbReference type="Pfam" id="PF02548">
    <property type="entry name" value="Pantoate_transf"/>
    <property type="match status" value="1"/>
</dbReference>
<dbReference type="HAMAP" id="MF_00156">
    <property type="entry name" value="PanB"/>
    <property type="match status" value="1"/>
</dbReference>
<dbReference type="GO" id="GO:0008168">
    <property type="term" value="F:methyltransferase activity"/>
    <property type="evidence" value="ECO:0007669"/>
    <property type="project" value="UniProtKB-KW"/>
</dbReference>
<comment type="cofactor">
    <cofactor evidence="7 10">
        <name>Mg(2+)</name>
        <dbReference type="ChEBI" id="CHEBI:18420"/>
    </cofactor>
    <text evidence="7 10">Binds 1 Mg(2+) ion per subunit.</text>
</comment>
<keyword evidence="7" id="KW-0963">Cytoplasm</keyword>
<evidence type="ECO:0000256" key="2">
    <source>
        <dbReference type="ARBA" id="ARBA00008676"/>
    </source>
</evidence>
<dbReference type="GO" id="GO:0005737">
    <property type="term" value="C:cytoplasm"/>
    <property type="evidence" value="ECO:0007669"/>
    <property type="project" value="UniProtKB-SubCell"/>
</dbReference>
<dbReference type="UniPathway" id="UPA00028">
    <property type="reaction ID" value="UER00003"/>
</dbReference>
<keyword evidence="7 10" id="KW-0460">Magnesium</keyword>
<evidence type="ECO:0000256" key="8">
    <source>
        <dbReference type="PIRSR" id="PIRSR000388-1"/>
    </source>
</evidence>
<dbReference type="NCBIfam" id="NF001452">
    <property type="entry name" value="PRK00311.1"/>
    <property type="match status" value="1"/>
</dbReference>
<evidence type="ECO:0000256" key="4">
    <source>
        <dbReference type="ARBA" id="ARBA00022655"/>
    </source>
</evidence>
<comment type="subunit">
    <text evidence="3 7">Homodecamer; pentamer of dimers.</text>
</comment>
<feature type="binding site" evidence="7 9">
    <location>
        <position position="114"/>
    </location>
    <ligand>
        <name>3-methyl-2-oxobutanoate</name>
        <dbReference type="ChEBI" id="CHEBI:11851"/>
    </ligand>
</feature>
<dbReference type="GO" id="GO:0003864">
    <property type="term" value="F:3-methyl-2-oxobutanoate hydroxymethyltransferase activity"/>
    <property type="evidence" value="ECO:0007669"/>
    <property type="project" value="UniProtKB-UniRule"/>
</dbReference>
<comment type="similarity">
    <text evidence="2 7">Belongs to the PanB family.</text>
</comment>
<comment type="subcellular location">
    <subcellularLocation>
        <location evidence="7">Cytoplasm</location>
    </subcellularLocation>
</comment>
<dbReference type="RefSeq" id="WP_146854122.1">
    <property type="nucleotide sequence ID" value="NZ_BKAG01000046.1"/>
</dbReference>
<dbReference type="InterPro" id="IPR003700">
    <property type="entry name" value="Pantoate_hydroxy_MeTrfase"/>
</dbReference>
<dbReference type="PANTHER" id="PTHR20881:SF0">
    <property type="entry name" value="3-METHYL-2-OXOBUTANOATE HYDROXYMETHYLTRANSFERASE"/>
    <property type="match status" value="1"/>
</dbReference>
<comment type="caution">
    <text evidence="11">The sequence shown here is derived from an EMBL/GenBank/DDBJ whole genome shotgun (WGS) entry which is preliminary data.</text>
</comment>
<dbReference type="InterPro" id="IPR040442">
    <property type="entry name" value="Pyrv_kinase-like_dom_sf"/>
</dbReference>
<evidence type="ECO:0000313" key="11">
    <source>
        <dbReference type="EMBL" id="GEP45331.1"/>
    </source>
</evidence>
<keyword evidence="5 7" id="KW-0808">Transferase</keyword>
<dbReference type="CDD" id="cd06557">
    <property type="entry name" value="KPHMT-like"/>
    <property type="match status" value="1"/>
</dbReference>
<evidence type="ECO:0000256" key="5">
    <source>
        <dbReference type="ARBA" id="ARBA00022679"/>
    </source>
</evidence>
<feature type="binding site" evidence="7 9">
    <location>
        <position position="86"/>
    </location>
    <ligand>
        <name>3-methyl-2-oxobutanoate</name>
        <dbReference type="ChEBI" id="CHEBI:11851"/>
    </ligand>
</feature>
<keyword evidence="7 10" id="KW-0479">Metal-binding</keyword>
<feature type="binding site" evidence="7 10">
    <location>
        <position position="86"/>
    </location>
    <ligand>
        <name>Mg(2+)</name>
        <dbReference type="ChEBI" id="CHEBI:18420"/>
    </ligand>
</feature>
<dbReference type="GO" id="GO:0000287">
    <property type="term" value="F:magnesium ion binding"/>
    <property type="evidence" value="ECO:0007669"/>
    <property type="project" value="TreeGrafter"/>
</dbReference>
<accession>A0A512MG47</accession>
<evidence type="ECO:0000256" key="9">
    <source>
        <dbReference type="PIRSR" id="PIRSR000388-2"/>
    </source>
</evidence>
<comment type="function">
    <text evidence="6 7">Catalyzes the reversible reaction in which hydroxymethyl group from 5,10-methylenetetrahydrofolate is transferred onto alpha-ketoisovalerate to form ketopantoate.</text>
</comment>
<comment type="pathway">
    <text evidence="1 7">Cofactor biosynthesis; (R)-pantothenate biosynthesis; (R)-pantoate from 3-methyl-2-oxobutanoate: step 1/2.</text>
</comment>
<keyword evidence="12" id="KW-1185">Reference proteome</keyword>
<dbReference type="EMBL" id="BKAG01000046">
    <property type="protein sequence ID" value="GEP45331.1"/>
    <property type="molecule type" value="Genomic_DNA"/>
</dbReference>
<sequence>MSTPLTSLSELRERKLNGPKVAVLTAYDYPTARLLDEAEVDLILVGDSLGMVVLGLPDTVGVTMDMMVHHIAAVRRGVKRAPIIGDLPFHSYQTPEEALANARRLMEAGADAVKLEGGTAFIPQVRAIIDANIPFVGHIGMLPQSVREEGGYKKKGKTPEQADKLIADALSLDEAGAVAMVLESVVADVATEITRRVKSSTIGIGAGSGTDGQVLVTPDLVGGFPWFRPPFAKVRADIAAEITRAAREYVVECRG</sequence>
<feature type="active site" description="Proton acceptor" evidence="7 8">
    <location>
        <position position="183"/>
    </location>
</feature>
<dbReference type="SUPFAM" id="SSF51621">
    <property type="entry name" value="Phosphoenolpyruvate/pyruvate domain"/>
    <property type="match status" value="1"/>
</dbReference>
<dbReference type="NCBIfam" id="TIGR00222">
    <property type="entry name" value="panB"/>
    <property type="match status" value="1"/>
</dbReference>
<dbReference type="InterPro" id="IPR015813">
    <property type="entry name" value="Pyrv/PenolPyrv_kinase-like_dom"/>
</dbReference>
<dbReference type="OrthoDB" id="9781789at2"/>
<organism evidence="11 12">
    <name type="scientific">Brevifollis gellanilyticus</name>
    <dbReference type="NCBI Taxonomy" id="748831"/>
    <lineage>
        <taxon>Bacteria</taxon>
        <taxon>Pseudomonadati</taxon>
        <taxon>Verrucomicrobiota</taxon>
        <taxon>Verrucomicrobiia</taxon>
        <taxon>Verrucomicrobiales</taxon>
        <taxon>Verrucomicrobiaceae</taxon>
    </lineage>
</organism>